<evidence type="ECO:0000313" key="1">
    <source>
        <dbReference type="EMBL" id="KAF5094446.1"/>
    </source>
</evidence>
<reference evidence="1 2" key="1">
    <citation type="journal article" date="2020" name="Front. Microbiol.">
        <title>Phenotypic and Genetic Characterization of the Cheese Ripening Yeast Geotrichum candidum.</title>
        <authorList>
            <person name="Perkins V."/>
            <person name="Vignola S."/>
            <person name="Lessard M.H."/>
            <person name="Plante P.L."/>
            <person name="Corbeil J."/>
            <person name="Dugat-Bony E."/>
            <person name="Frenette M."/>
            <person name="Labrie S."/>
        </authorList>
    </citation>
    <scope>NUCLEOTIDE SEQUENCE [LARGE SCALE GENOMIC DNA]</scope>
    <source>
        <strain evidence="1 2">LMA-1147</strain>
    </source>
</reference>
<keyword evidence="2" id="KW-1185">Reference proteome</keyword>
<sequence length="172" mass="18356">MYSPEDYGTNSPLTPTSPVLSPEEANRLDESTYAPQPVFINVPTRAPLPKTAAELVDPGLSGYAGEGQWNLTHDLNREDSSTNLPRGSTTLQVTTETANATGATGAAAVAAAPTANVAEGNAARHNSTVRRKPRLPPKIPMGMSPEEFIATEYATYDKLDEDDDGLRYINPV</sequence>
<evidence type="ECO:0000313" key="2">
    <source>
        <dbReference type="Proteomes" id="UP000744676"/>
    </source>
</evidence>
<gene>
    <name evidence="1" type="ORF">D0Z00_003528</name>
</gene>
<protein>
    <submittedName>
        <fullName evidence="1">Uncharacterized protein</fullName>
    </submittedName>
</protein>
<organism evidence="1 2">
    <name type="scientific">Geotrichum galactomycetum</name>
    <dbReference type="NCBI Taxonomy" id="27317"/>
    <lineage>
        <taxon>Eukaryota</taxon>
        <taxon>Fungi</taxon>
        <taxon>Dikarya</taxon>
        <taxon>Ascomycota</taxon>
        <taxon>Saccharomycotina</taxon>
        <taxon>Dipodascomycetes</taxon>
        <taxon>Dipodascales</taxon>
        <taxon>Dipodascaceae</taxon>
        <taxon>Geotrichum</taxon>
    </lineage>
</organism>
<proteinExistence type="predicted"/>
<comment type="caution">
    <text evidence="1">The sequence shown here is derived from an EMBL/GenBank/DDBJ whole genome shotgun (WGS) entry which is preliminary data.</text>
</comment>
<dbReference type="Proteomes" id="UP000744676">
    <property type="component" value="Unassembled WGS sequence"/>
</dbReference>
<accession>A0ACB6V0W7</accession>
<dbReference type="EMBL" id="QVQA01000163">
    <property type="protein sequence ID" value="KAF5094446.1"/>
    <property type="molecule type" value="Genomic_DNA"/>
</dbReference>
<name>A0ACB6V0W7_9ASCO</name>